<dbReference type="PRINTS" id="PR00189">
    <property type="entry name" value="TRNSTHYRETIN"/>
</dbReference>
<keyword evidence="8 9" id="KW-0378">Hydrolase</keyword>
<evidence type="ECO:0000256" key="7">
    <source>
        <dbReference type="ARBA" id="ARBA00022631"/>
    </source>
</evidence>
<comment type="catalytic activity">
    <reaction evidence="1 9">
        <text>5-hydroxyisourate + H2O = 5-hydroxy-2-oxo-4-ureido-2,5-dihydro-1H-imidazole-5-carboxylate + H(+)</text>
        <dbReference type="Rhea" id="RHEA:23736"/>
        <dbReference type="ChEBI" id="CHEBI:15377"/>
        <dbReference type="ChEBI" id="CHEBI:15378"/>
        <dbReference type="ChEBI" id="CHEBI:18072"/>
        <dbReference type="ChEBI" id="CHEBI:58639"/>
        <dbReference type="EC" id="3.5.2.17"/>
    </reaction>
</comment>
<dbReference type="InterPro" id="IPR036817">
    <property type="entry name" value="Transthyretin/HIU_hydrolase_sf"/>
</dbReference>
<evidence type="ECO:0000256" key="9">
    <source>
        <dbReference type="RuleBase" id="RU361270"/>
    </source>
</evidence>
<keyword evidence="12" id="KW-1185">Reference proteome</keyword>
<keyword evidence="7 9" id="KW-0659">Purine metabolism</keyword>
<comment type="similarity">
    <text evidence="3 9">Belongs to the transthyretin family. 5-hydroxyisourate hydrolase subfamily.</text>
</comment>
<evidence type="ECO:0000256" key="4">
    <source>
        <dbReference type="ARBA" id="ARBA00011881"/>
    </source>
</evidence>
<evidence type="ECO:0000256" key="3">
    <source>
        <dbReference type="ARBA" id="ARBA00009850"/>
    </source>
</evidence>
<evidence type="ECO:0000256" key="2">
    <source>
        <dbReference type="ARBA" id="ARBA00002704"/>
    </source>
</evidence>
<protein>
    <recommendedName>
        <fullName evidence="6 9">5-hydroxyisourate hydrolase</fullName>
        <shortName evidence="9">HIU hydrolase</shortName>
        <shortName evidence="9">HIUHase</shortName>
        <ecNumber evidence="5 9">3.5.2.17</ecNumber>
    </recommendedName>
</protein>
<evidence type="ECO:0000256" key="8">
    <source>
        <dbReference type="ARBA" id="ARBA00022801"/>
    </source>
</evidence>
<sequence>MTKSAITTHVLDTEQGCPASGIAVSLYRSHESVPIAEGMTDQDGRIIVWPQSFALQQGEYRLCFELSAWFEQQQRSGFYPRATIDFIVTDTASHYHVPLLLSGHGYSTYRGS</sequence>
<feature type="domain" description="Transthyretin/hydroxyisourate hydrolase" evidence="10">
    <location>
        <begin position="6"/>
        <end position="111"/>
    </location>
</feature>
<evidence type="ECO:0000313" key="11">
    <source>
        <dbReference type="EMBL" id="MBW8189795.1"/>
    </source>
</evidence>
<dbReference type="GO" id="GO:0033971">
    <property type="term" value="F:hydroxyisourate hydrolase activity"/>
    <property type="evidence" value="ECO:0007669"/>
    <property type="project" value="UniProtKB-EC"/>
</dbReference>
<evidence type="ECO:0000256" key="1">
    <source>
        <dbReference type="ARBA" id="ARBA00001043"/>
    </source>
</evidence>
<dbReference type="Gene3D" id="2.60.40.180">
    <property type="entry name" value="Transthyretin/hydroxyisourate hydrolase domain"/>
    <property type="match status" value="1"/>
</dbReference>
<gene>
    <name evidence="11" type="primary">uraH</name>
    <name evidence="11" type="ORF">K0504_02010</name>
</gene>
<organism evidence="11 12">
    <name type="scientific">Neiella holothuriorum</name>
    <dbReference type="NCBI Taxonomy" id="2870530"/>
    <lineage>
        <taxon>Bacteria</taxon>
        <taxon>Pseudomonadati</taxon>
        <taxon>Pseudomonadota</taxon>
        <taxon>Gammaproteobacteria</taxon>
        <taxon>Alteromonadales</taxon>
        <taxon>Echinimonadaceae</taxon>
        <taxon>Neiella</taxon>
    </lineage>
</organism>
<dbReference type="InterPro" id="IPR014306">
    <property type="entry name" value="Hydroxyisourate_hydrolase"/>
</dbReference>
<evidence type="ECO:0000256" key="5">
    <source>
        <dbReference type="ARBA" id="ARBA00012609"/>
    </source>
</evidence>
<proteinExistence type="inferred from homology"/>
<evidence type="ECO:0000313" key="12">
    <source>
        <dbReference type="Proteomes" id="UP001166251"/>
    </source>
</evidence>
<dbReference type="Pfam" id="PF00576">
    <property type="entry name" value="Transthyretin"/>
    <property type="match status" value="1"/>
</dbReference>
<accession>A0ABS7EC26</accession>
<dbReference type="CDD" id="cd05822">
    <property type="entry name" value="TLP_HIUase"/>
    <property type="match status" value="1"/>
</dbReference>
<dbReference type="PROSITE" id="PS00768">
    <property type="entry name" value="TRANSTHYRETIN_1"/>
    <property type="match status" value="1"/>
</dbReference>
<dbReference type="InterPro" id="IPR023418">
    <property type="entry name" value="Thyroxine_BS"/>
</dbReference>
<evidence type="ECO:0000259" key="10">
    <source>
        <dbReference type="Pfam" id="PF00576"/>
    </source>
</evidence>
<dbReference type="PANTHER" id="PTHR10395:SF7">
    <property type="entry name" value="5-HYDROXYISOURATE HYDROLASE"/>
    <property type="match status" value="1"/>
</dbReference>
<comment type="subunit">
    <text evidence="4 9">Homotetramer.</text>
</comment>
<comment type="caution">
    <text evidence="11">The sequence shown here is derived from an EMBL/GenBank/DDBJ whole genome shotgun (WGS) entry which is preliminary data.</text>
</comment>
<dbReference type="InterPro" id="IPR000895">
    <property type="entry name" value="Transthyretin/HIU_hydrolase"/>
</dbReference>
<dbReference type="EMBL" id="JAHZSS010000002">
    <property type="protein sequence ID" value="MBW8189795.1"/>
    <property type="molecule type" value="Genomic_DNA"/>
</dbReference>
<dbReference type="PANTHER" id="PTHR10395">
    <property type="entry name" value="URICASE AND TRANSTHYRETIN-RELATED"/>
    <property type="match status" value="1"/>
</dbReference>
<dbReference type="EC" id="3.5.2.17" evidence="5 9"/>
<comment type="function">
    <text evidence="2">Catalyzes the hydrolysis of 5-hydroxyisourate (HIU) to 2-oxo-4-hydroxy-4-carboxy-5-ureidoimidazoline (OHCU).</text>
</comment>
<dbReference type="RefSeq" id="WP_220102485.1">
    <property type="nucleotide sequence ID" value="NZ_JAHZSS010000002.1"/>
</dbReference>
<dbReference type="InterPro" id="IPR023416">
    <property type="entry name" value="Transthyretin/HIU_hydrolase_d"/>
</dbReference>
<dbReference type="Proteomes" id="UP001166251">
    <property type="component" value="Unassembled WGS sequence"/>
</dbReference>
<dbReference type="SUPFAM" id="SSF49472">
    <property type="entry name" value="Transthyretin (synonym: prealbumin)"/>
    <property type="match status" value="1"/>
</dbReference>
<name>A0ABS7EC26_9GAMM</name>
<dbReference type="NCBIfam" id="TIGR02962">
    <property type="entry name" value="hdxy_isourate"/>
    <property type="match status" value="1"/>
</dbReference>
<reference evidence="11" key="1">
    <citation type="submission" date="2021-07" db="EMBL/GenBank/DDBJ databases">
        <title>Neiella marina sp. nov., isolated from the intestinal content of sea cucumber Apostichopus japonicus.</title>
        <authorList>
            <person name="Bai X."/>
        </authorList>
    </citation>
    <scope>NUCLEOTIDE SEQUENCE</scope>
    <source>
        <strain evidence="11">126</strain>
    </source>
</reference>
<evidence type="ECO:0000256" key="6">
    <source>
        <dbReference type="ARBA" id="ARBA00017539"/>
    </source>
</evidence>